<protein>
    <submittedName>
        <fullName evidence="2">Uncharacterized protein</fullName>
    </submittedName>
</protein>
<gene>
    <name evidence="2" type="ORF">JCM19235_1934</name>
</gene>
<reference evidence="2 3" key="1">
    <citation type="submission" date="2014-09" db="EMBL/GenBank/DDBJ databases">
        <title>Vibrio maritimus JCM 19235. (C45) whole genome shotgun sequence.</title>
        <authorList>
            <person name="Sawabe T."/>
            <person name="Meirelles P."/>
            <person name="Nakanishi M."/>
            <person name="Sayaka M."/>
            <person name="Hattori M."/>
            <person name="Ohkuma M."/>
        </authorList>
    </citation>
    <scope>NUCLEOTIDE SEQUENCE [LARGE SCALE GENOMIC DNA]</scope>
    <source>
        <strain evidence="3">JCM19235</strain>
    </source>
</reference>
<dbReference type="EMBL" id="BBMR01000003">
    <property type="protein sequence ID" value="GAL18511.1"/>
    <property type="molecule type" value="Genomic_DNA"/>
</dbReference>
<feature type="region of interest" description="Disordered" evidence="1">
    <location>
        <begin position="16"/>
        <end position="37"/>
    </location>
</feature>
<organism evidence="2 3">
    <name type="scientific">Vibrio maritimus</name>
    <dbReference type="NCBI Taxonomy" id="990268"/>
    <lineage>
        <taxon>Bacteria</taxon>
        <taxon>Pseudomonadati</taxon>
        <taxon>Pseudomonadota</taxon>
        <taxon>Gammaproteobacteria</taxon>
        <taxon>Vibrionales</taxon>
        <taxon>Vibrionaceae</taxon>
        <taxon>Vibrio</taxon>
    </lineage>
</organism>
<name>A0A090RTD1_9VIBR</name>
<dbReference type="STRING" id="990268.JCM19235_1934"/>
<dbReference type="Proteomes" id="UP000029228">
    <property type="component" value="Unassembled WGS sequence"/>
</dbReference>
<evidence type="ECO:0000256" key="1">
    <source>
        <dbReference type="SAM" id="MobiDB-lite"/>
    </source>
</evidence>
<evidence type="ECO:0000313" key="3">
    <source>
        <dbReference type="Proteomes" id="UP000029228"/>
    </source>
</evidence>
<keyword evidence="3" id="KW-1185">Reference proteome</keyword>
<evidence type="ECO:0000313" key="2">
    <source>
        <dbReference type="EMBL" id="GAL18511.1"/>
    </source>
</evidence>
<proteinExistence type="predicted"/>
<dbReference type="AlphaFoldDB" id="A0A090RTD1"/>
<comment type="caution">
    <text evidence="2">The sequence shown here is derived from an EMBL/GenBank/DDBJ whole genome shotgun (WGS) entry which is preliminary data.</text>
</comment>
<sequence length="131" mass="14236">MASCFLVFRIPDSQKYSKASSNSSRTSPSVSSETDKGSLGSLIGSLIGSGCISCNGGVQLLLWGVARCATLFRLNLYVLERCFPSWKRSVFTTRPISINLSIWFETERLDISHCSAIVAREGKHSPVSSLA</sequence>
<accession>A0A090RTD1</accession>